<sequence length="77" mass="9100">MLTKSDSFQLAPEIFETIYKEKVSIQWGVKDQIYKLPEQFHSLHTLYIPAAHHFPISQPERTAHWLKQHMGQNNIRA</sequence>
<comment type="caution">
    <text evidence="1">The sequence shown here is derived from an EMBL/GenBank/DDBJ whole genome shotgun (WGS) entry which is preliminary data.</text>
</comment>
<keyword evidence="2" id="KW-1185">Reference proteome</keyword>
<protein>
    <recommendedName>
        <fullName evidence="3">Alpha/beta hydrolase</fullName>
    </recommendedName>
</protein>
<name>A0A0D7WZE2_9BACL</name>
<gene>
    <name evidence="1" type="ORF">QD47_16400</name>
</gene>
<organism evidence="1 2">
    <name type="scientific">Paenibacillus terrae</name>
    <dbReference type="NCBI Taxonomy" id="159743"/>
    <lineage>
        <taxon>Bacteria</taxon>
        <taxon>Bacillati</taxon>
        <taxon>Bacillota</taxon>
        <taxon>Bacilli</taxon>
        <taxon>Bacillales</taxon>
        <taxon>Paenibacillaceae</taxon>
        <taxon>Paenibacillus</taxon>
    </lineage>
</organism>
<reference evidence="1 2" key="1">
    <citation type="submission" date="2014-11" db="EMBL/GenBank/DDBJ databases">
        <title>Draft Genome Sequences of Paenibacillus polymyxa NRRL B-30509 and Paenibacillus terrae NRRL B-30644, Strains from a Poultry Environment that Produce Tridecaptin A and Paenicidins.</title>
        <authorList>
            <person name="van Belkum M.J."/>
            <person name="Lohans C.T."/>
            <person name="Vederas J.C."/>
        </authorList>
    </citation>
    <scope>NUCLEOTIDE SEQUENCE [LARGE SCALE GENOMIC DNA]</scope>
    <source>
        <strain evidence="1 2">NRRL B-30644</strain>
    </source>
</reference>
<evidence type="ECO:0000313" key="1">
    <source>
        <dbReference type="EMBL" id="KJD44566.1"/>
    </source>
</evidence>
<dbReference type="PATRIC" id="fig|159743.3.peg.3645"/>
<evidence type="ECO:0008006" key="3">
    <source>
        <dbReference type="Google" id="ProtNLM"/>
    </source>
</evidence>
<dbReference type="RefSeq" id="WP_044647158.1">
    <property type="nucleotide sequence ID" value="NZ_JTHP01000033.1"/>
</dbReference>
<evidence type="ECO:0000313" key="2">
    <source>
        <dbReference type="Proteomes" id="UP000032534"/>
    </source>
</evidence>
<dbReference type="Proteomes" id="UP000032534">
    <property type="component" value="Unassembled WGS sequence"/>
</dbReference>
<proteinExistence type="predicted"/>
<dbReference type="AlphaFoldDB" id="A0A0D7WZE2"/>
<accession>A0A0D7WZE2</accession>
<dbReference type="EMBL" id="JTHP01000033">
    <property type="protein sequence ID" value="KJD44566.1"/>
    <property type="molecule type" value="Genomic_DNA"/>
</dbReference>